<keyword evidence="2" id="KW-1003">Cell membrane</keyword>
<dbReference type="CDD" id="cd12914">
    <property type="entry name" value="PDC1_DGC_like"/>
    <property type="match status" value="1"/>
</dbReference>
<dbReference type="SMART" id="SM00267">
    <property type="entry name" value="GGDEF"/>
    <property type="match status" value="1"/>
</dbReference>
<dbReference type="Gene3D" id="3.30.70.270">
    <property type="match status" value="1"/>
</dbReference>
<feature type="transmembrane region" description="Helical" evidence="7">
    <location>
        <begin position="272"/>
        <end position="293"/>
    </location>
</feature>
<evidence type="ECO:0000313" key="12">
    <source>
        <dbReference type="EMBL" id="MFB9326877.1"/>
    </source>
</evidence>
<keyword evidence="4 7" id="KW-1133">Transmembrane helix</keyword>
<keyword evidence="13" id="KW-1185">Reference proteome</keyword>
<name>A0ABV5KNS5_9BACL</name>
<comment type="subcellular location">
    <subcellularLocation>
        <location evidence="1">Cell membrane</location>
        <topology evidence="1">Multi-pass membrane protein</topology>
    </subcellularLocation>
</comment>
<feature type="coiled-coil region" evidence="6">
    <location>
        <begin position="713"/>
        <end position="740"/>
    </location>
</feature>
<evidence type="ECO:0000256" key="7">
    <source>
        <dbReference type="SAM" id="Phobius"/>
    </source>
</evidence>
<feature type="domain" description="HAMP" evidence="10">
    <location>
        <begin position="299"/>
        <end position="355"/>
    </location>
</feature>
<evidence type="ECO:0000256" key="2">
    <source>
        <dbReference type="ARBA" id="ARBA00022475"/>
    </source>
</evidence>
<dbReference type="PANTHER" id="PTHR44757">
    <property type="entry name" value="DIGUANYLATE CYCLASE DGCP"/>
    <property type="match status" value="1"/>
</dbReference>
<comment type="caution">
    <text evidence="12">The sequence shown here is derived from an EMBL/GenBank/DDBJ whole genome shotgun (WGS) entry which is preliminary data.</text>
</comment>
<feature type="domain" description="PAS" evidence="8">
    <location>
        <begin position="730"/>
        <end position="768"/>
    </location>
</feature>
<dbReference type="EMBL" id="JBHMDO010000022">
    <property type="protein sequence ID" value="MFB9326877.1"/>
    <property type="molecule type" value="Genomic_DNA"/>
</dbReference>
<feature type="domain" description="PAC" evidence="9">
    <location>
        <begin position="435"/>
        <end position="487"/>
    </location>
</feature>
<feature type="domain" description="GGDEF" evidence="11">
    <location>
        <begin position="900"/>
        <end position="1033"/>
    </location>
</feature>
<dbReference type="InterPro" id="IPR035965">
    <property type="entry name" value="PAS-like_dom_sf"/>
</dbReference>
<evidence type="ECO:0000313" key="13">
    <source>
        <dbReference type="Proteomes" id="UP001589747"/>
    </source>
</evidence>
<dbReference type="PROSITE" id="PS50113">
    <property type="entry name" value="PAC"/>
    <property type="match status" value="2"/>
</dbReference>
<dbReference type="InterPro" id="IPR052155">
    <property type="entry name" value="Biofilm_reg_signaling"/>
</dbReference>
<feature type="domain" description="PAS" evidence="8">
    <location>
        <begin position="613"/>
        <end position="658"/>
    </location>
</feature>
<proteinExistence type="predicted"/>
<dbReference type="Gene3D" id="6.10.340.10">
    <property type="match status" value="1"/>
</dbReference>
<dbReference type="NCBIfam" id="TIGR00254">
    <property type="entry name" value="GGDEF"/>
    <property type="match status" value="1"/>
</dbReference>
<keyword evidence="3 7" id="KW-0812">Transmembrane</keyword>
<evidence type="ECO:0000259" key="9">
    <source>
        <dbReference type="PROSITE" id="PS50113"/>
    </source>
</evidence>
<protein>
    <submittedName>
        <fullName evidence="12">GGDEF domain-containing protein</fullName>
    </submittedName>
</protein>
<keyword evidence="5 7" id="KW-0472">Membrane</keyword>
<dbReference type="InterPro" id="IPR033479">
    <property type="entry name" value="dCache_1"/>
</dbReference>
<dbReference type="InterPro" id="IPR013656">
    <property type="entry name" value="PAS_4"/>
</dbReference>
<feature type="domain" description="PAS" evidence="8">
    <location>
        <begin position="360"/>
        <end position="431"/>
    </location>
</feature>
<dbReference type="SMART" id="SM00091">
    <property type="entry name" value="PAS"/>
    <property type="match status" value="4"/>
</dbReference>
<dbReference type="InterPro" id="IPR003660">
    <property type="entry name" value="HAMP_dom"/>
</dbReference>
<evidence type="ECO:0000256" key="6">
    <source>
        <dbReference type="SAM" id="Coils"/>
    </source>
</evidence>
<reference evidence="12 13" key="1">
    <citation type="submission" date="2024-09" db="EMBL/GenBank/DDBJ databases">
        <authorList>
            <person name="Sun Q."/>
            <person name="Mori K."/>
        </authorList>
    </citation>
    <scope>NUCLEOTIDE SEQUENCE [LARGE SCALE GENOMIC DNA]</scope>
    <source>
        <strain evidence="12 13">TISTR 2452</strain>
    </source>
</reference>
<evidence type="ECO:0000256" key="1">
    <source>
        <dbReference type="ARBA" id="ARBA00004651"/>
    </source>
</evidence>
<dbReference type="InterPro" id="IPR000160">
    <property type="entry name" value="GGDEF_dom"/>
</dbReference>
<dbReference type="Pfam" id="PF13426">
    <property type="entry name" value="PAS_9"/>
    <property type="match status" value="1"/>
</dbReference>
<dbReference type="CDD" id="cd00130">
    <property type="entry name" value="PAS"/>
    <property type="match status" value="3"/>
</dbReference>
<evidence type="ECO:0000256" key="3">
    <source>
        <dbReference type="ARBA" id="ARBA00022692"/>
    </source>
</evidence>
<dbReference type="PANTHER" id="PTHR44757:SF2">
    <property type="entry name" value="BIOFILM ARCHITECTURE MAINTENANCE PROTEIN MBAA"/>
    <property type="match status" value="1"/>
</dbReference>
<sequence>MNRLINRRSRPNTLGSKFRRQTMLLVLSVAITCLAVFSYIEYDHHKEKALDQLNQTVMLEQAFIEKWLAERMVDIHILAHARSARSLDENAMRADIQQVLAGHKEFSYITYVNKDGIGDMHGQTTNLTDREYYQEGKLLKETISGTLVSKYNGKPVIIFASPITDANSAFAGLITGAVELATIEGLMKQFQYGADSESYLIALDGTMITGTRVAHGEAMETPLTRAATIGNTLAESYSNYRGSEVYGAYAWVNNGRWLIVAETGTEVVLKSIYAQLLMTALIILLALLAAAYISTRMAAHLSRPIEELLRGVRGIQNGQYGYRIDAGAMKDSTVELDELLQVYNGMSAALGQTVEKLQVEQAFADSVLNTAASFIIVLDHEGRVVRFNQACETLSGHTADEVRGRPLHELQSLPKEREDIRLHMEQMARTGEIIPHFEQRWEAWDGRIHWVAWSNATMKDASGRVRFVITTGIDITEQRRAQRELAKNEERFRSIVNSIDETIAIFDEDMRVSGMFGRTVQELRSPVESYLGKTLDELLPSEAAEPHKEALRRALEGEPSVQEWSMPTAGRGMRYYITSYSPFIQTDGRVTGIVSVSREVTEFKRVQEAYGKSEAWLKNILESITDTFAVVDRDWRFTYVNQEAERYLGRTAEQLTGQVLWELYPGIADSTFGAAYRKAMAEQVKVSFEEYSALFGAWFEANIYPSKEGLTVYLRNVNERKALEQTVEEAKDRLDTIIGTVPNGILVFNETGAITLANHMAEQMLGIQVGGGAEAASFCLWNLADRGGVRFGEEGPPFLRVMRDGKPMNNLELTIHHGEKGPIIVSCNAAPFKNKEGEVNGVLVSLTDITKRVNSETELQKANDSLVRLSSMDGLTGVYNRRYFDAQTETEWAKRGAAESGFAIALLDIDCFKMYNDNYGHQGGDAVLKRVAQLVEDMLAVPGGFVARYGGEEFACVMPGATEHQALEQAEAIRARVEASRIPHAKSTVSRYVTVSMGVAAGEAESWTELVAAADLALYEAKRTRNSVAAGGAHGL</sequence>
<dbReference type="SUPFAM" id="SSF55785">
    <property type="entry name" value="PYP-like sensor domain (PAS domain)"/>
    <property type="match status" value="4"/>
</dbReference>
<evidence type="ECO:0000259" key="11">
    <source>
        <dbReference type="PROSITE" id="PS50887"/>
    </source>
</evidence>
<dbReference type="InterPro" id="IPR000014">
    <property type="entry name" value="PAS"/>
</dbReference>
<feature type="domain" description="PAC" evidence="9">
    <location>
        <begin position="809"/>
        <end position="861"/>
    </location>
</feature>
<dbReference type="InterPro" id="IPR001610">
    <property type="entry name" value="PAC"/>
</dbReference>
<evidence type="ECO:0000256" key="5">
    <source>
        <dbReference type="ARBA" id="ARBA00023136"/>
    </source>
</evidence>
<dbReference type="InterPro" id="IPR000700">
    <property type="entry name" value="PAS-assoc_C"/>
</dbReference>
<dbReference type="NCBIfam" id="TIGR00229">
    <property type="entry name" value="sensory_box"/>
    <property type="match status" value="3"/>
</dbReference>
<keyword evidence="6" id="KW-0175">Coiled coil</keyword>
<dbReference type="InterPro" id="IPR043128">
    <property type="entry name" value="Rev_trsase/Diguanyl_cyclase"/>
</dbReference>
<dbReference type="Pfam" id="PF02743">
    <property type="entry name" value="dCache_1"/>
    <property type="match status" value="1"/>
</dbReference>
<dbReference type="CDD" id="cd01949">
    <property type="entry name" value="GGDEF"/>
    <property type="match status" value="1"/>
</dbReference>
<dbReference type="PROSITE" id="PS50112">
    <property type="entry name" value="PAS"/>
    <property type="match status" value="4"/>
</dbReference>
<accession>A0ABV5KNS5</accession>
<evidence type="ECO:0000259" key="10">
    <source>
        <dbReference type="PROSITE" id="PS50885"/>
    </source>
</evidence>
<organism evidence="12 13">
    <name type="scientific">Paenibacillus aurantiacus</name>
    <dbReference type="NCBI Taxonomy" id="1936118"/>
    <lineage>
        <taxon>Bacteria</taxon>
        <taxon>Bacillati</taxon>
        <taxon>Bacillota</taxon>
        <taxon>Bacilli</taxon>
        <taxon>Bacillales</taxon>
        <taxon>Paenibacillaceae</taxon>
        <taxon>Paenibacillus</taxon>
    </lineage>
</organism>
<evidence type="ECO:0000256" key="4">
    <source>
        <dbReference type="ARBA" id="ARBA00022989"/>
    </source>
</evidence>
<dbReference type="Pfam" id="PF00990">
    <property type="entry name" value="GGDEF"/>
    <property type="match status" value="1"/>
</dbReference>
<feature type="domain" description="PAS" evidence="8">
    <location>
        <begin position="488"/>
        <end position="558"/>
    </location>
</feature>
<dbReference type="InterPro" id="IPR029787">
    <property type="entry name" value="Nucleotide_cyclase"/>
</dbReference>
<dbReference type="Proteomes" id="UP001589747">
    <property type="component" value="Unassembled WGS sequence"/>
</dbReference>
<gene>
    <name evidence="12" type="ORF">ACFFSY_13200</name>
</gene>
<dbReference type="Pfam" id="PF08448">
    <property type="entry name" value="PAS_4"/>
    <property type="match status" value="3"/>
</dbReference>
<dbReference type="PROSITE" id="PS50887">
    <property type="entry name" value="GGDEF"/>
    <property type="match status" value="1"/>
</dbReference>
<evidence type="ECO:0000259" key="8">
    <source>
        <dbReference type="PROSITE" id="PS50112"/>
    </source>
</evidence>
<dbReference type="PROSITE" id="PS50885">
    <property type="entry name" value="HAMP"/>
    <property type="match status" value="1"/>
</dbReference>
<dbReference type="Gene3D" id="3.30.450.20">
    <property type="entry name" value="PAS domain"/>
    <property type="match status" value="5"/>
</dbReference>
<dbReference type="RefSeq" id="WP_377494575.1">
    <property type="nucleotide sequence ID" value="NZ_JBHMDO010000022.1"/>
</dbReference>
<dbReference type="SUPFAM" id="SSF55073">
    <property type="entry name" value="Nucleotide cyclase"/>
    <property type="match status" value="1"/>
</dbReference>
<dbReference type="SMART" id="SM00086">
    <property type="entry name" value="PAC"/>
    <property type="match status" value="3"/>
</dbReference>